<evidence type="ECO:0000256" key="1">
    <source>
        <dbReference type="SAM" id="MobiDB-lite"/>
    </source>
</evidence>
<evidence type="ECO:0000313" key="2">
    <source>
        <dbReference type="EMBL" id="EFE64994.2"/>
    </source>
</evidence>
<dbReference type="Proteomes" id="UP000003824">
    <property type="component" value="Unassembled WGS sequence"/>
</dbReference>
<proteinExistence type="predicted"/>
<gene>
    <name evidence="2" type="ORF">SSFG_00248</name>
</gene>
<accession>D5ZVJ9</accession>
<name>D5ZVJ9_STRV1</name>
<dbReference type="AlphaFoldDB" id="D5ZVJ9"/>
<sequence length="160" mass="17165">MTTQRAFPRPASVHALAGIRFFNGTTGPPAPALLIRRLVPGGVALGPAAVYAFRLFGIRTLLLGLNGRLPPRTGVSTTPISIVNTALATTSLANSTNLQVPPGADRFRPVRLRRPLRLPGRLPWLLARPDPPRGPLHVGHLQEPHPQHRGSGVVALRRPP</sequence>
<organism evidence="2 3">
    <name type="scientific">Streptomyces viridosporus (strain ATCC 14672 / DSM 40746 / JCM 4963 / KCTC 9882 / NRRL B-12104 / FH 1290)</name>
    <name type="common">Streptomyces ghanaensis</name>
    <dbReference type="NCBI Taxonomy" id="566461"/>
    <lineage>
        <taxon>Bacteria</taxon>
        <taxon>Bacillati</taxon>
        <taxon>Actinomycetota</taxon>
        <taxon>Actinomycetes</taxon>
        <taxon>Kitasatosporales</taxon>
        <taxon>Streptomycetaceae</taxon>
        <taxon>Streptomyces</taxon>
    </lineage>
</organism>
<evidence type="ECO:0000313" key="3">
    <source>
        <dbReference type="Proteomes" id="UP000003824"/>
    </source>
</evidence>
<feature type="region of interest" description="Disordered" evidence="1">
    <location>
        <begin position="141"/>
        <end position="160"/>
    </location>
</feature>
<protein>
    <submittedName>
        <fullName evidence="2">Predicted protein</fullName>
    </submittedName>
</protein>
<dbReference type="EMBL" id="DS999641">
    <property type="protein sequence ID" value="EFE64994.2"/>
    <property type="molecule type" value="Genomic_DNA"/>
</dbReference>
<reference evidence="3" key="1">
    <citation type="submission" date="2008-12" db="EMBL/GenBank/DDBJ databases">
        <title>Annotation of Streptomyces ghanaensis ATCC 14672.</title>
        <authorList>
            <consortium name="The Broad Institute Genome Sequencing Platform"/>
            <consortium name="Broad Institute Microbial Sequencing Center"/>
            <person name="Fischbach M."/>
            <person name="Ward D."/>
            <person name="Young S."/>
            <person name="Kodira C.D."/>
            <person name="Zeng Q."/>
            <person name="Koehrsen M."/>
            <person name="Godfrey P."/>
            <person name="Alvarado L."/>
            <person name="Berlin A.M."/>
            <person name="Borenstein D."/>
            <person name="Chen Z."/>
            <person name="Engels R."/>
            <person name="Freedman E."/>
            <person name="Gellesch M."/>
            <person name="Goldberg J."/>
            <person name="Griggs A."/>
            <person name="Gujja S."/>
            <person name="Heiman D.I."/>
            <person name="Hepburn T.A."/>
            <person name="Howarth C."/>
            <person name="Jen D."/>
            <person name="Larson L."/>
            <person name="Lewis B."/>
            <person name="Mehta T."/>
            <person name="Park D."/>
            <person name="Pearson M."/>
            <person name="Roberts A."/>
            <person name="Saif S."/>
            <person name="Shea T.D."/>
            <person name="Shenoy N."/>
            <person name="Sisk P."/>
            <person name="Stolte C."/>
            <person name="Sykes S.N."/>
            <person name="Walk T."/>
            <person name="White J."/>
            <person name="Yandava C."/>
            <person name="Straight P."/>
            <person name="Clardy J."/>
            <person name="Hung D."/>
            <person name="Kolter R."/>
            <person name="Mekalanos J."/>
            <person name="Walker S."/>
            <person name="Walsh C.T."/>
            <person name="Wieland B.L.C."/>
            <person name="Ilzarbe M."/>
            <person name="Galagan J."/>
            <person name="Nusbaum C."/>
            <person name="Birren B."/>
        </authorList>
    </citation>
    <scope>NUCLEOTIDE SEQUENCE [LARGE SCALE GENOMIC DNA]</scope>
    <source>
        <strain evidence="3">ATCC 14672 / DSM 40746 / JCM 4963 / KCTC 9882 / NRRL B-12104 / FH 1290</strain>
    </source>
</reference>